<dbReference type="InterPro" id="IPR000014">
    <property type="entry name" value="PAS"/>
</dbReference>
<dbReference type="Gene3D" id="3.30.565.10">
    <property type="entry name" value="Histidine kinase-like ATPase, C-terminal domain"/>
    <property type="match status" value="1"/>
</dbReference>
<dbReference type="Pfam" id="PF07568">
    <property type="entry name" value="HisKA_2"/>
    <property type="match status" value="1"/>
</dbReference>
<dbReference type="InterPro" id="IPR000700">
    <property type="entry name" value="PAS-assoc_C"/>
</dbReference>
<dbReference type="InterPro" id="IPR011495">
    <property type="entry name" value="Sig_transdc_His_kin_sub2_dim/P"/>
</dbReference>
<accession>A0ABW4N405</accession>
<feature type="domain" description="Histidine kinase" evidence="4">
    <location>
        <begin position="163"/>
        <end position="352"/>
    </location>
</feature>
<evidence type="ECO:0000259" key="5">
    <source>
        <dbReference type="PROSITE" id="PS50112"/>
    </source>
</evidence>
<dbReference type="InterPro" id="IPR001610">
    <property type="entry name" value="PAC"/>
</dbReference>
<keyword evidence="2" id="KW-0288">FMN</keyword>
<dbReference type="PROSITE" id="PS50113">
    <property type="entry name" value="PAC"/>
    <property type="match status" value="1"/>
</dbReference>
<gene>
    <name evidence="7" type="ORF">ACFSC0_11095</name>
</gene>
<keyword evidence="7" id="KW-0808">Transferase</keyword>
<dbReference type="Pfam" id="PF13426">
    <property type="entry name" value="PAS_9"/>
    <property type="match status" value="1"/>
</dbReference>
<feature type="domain" description="PAC" evidence="6">
    <location>
        <begin position="96"/>
        <end position="148"/>
    </location>
</feature>
<feature type="domain" description="PAS" evidence="5">
    <location>
        <begin position="20"/>
        <end position="93"/>
    </location>
</feature>
<evidence type="ECO:0000313" key="8">
    <source>
        <dbReference type="Proteomes" id="UP001597237"/>
    </source>
</evidence>
<evidence type="ECO:0000256" key="1">
    <source>
        <dbReference type="ARBA" id="ARBA00022630"/>
    </source>
</evidence>
<evidence type="ECO:0000313" key="7">
    <source>
        <dbReference type="EMBL" id="MFD1783940.1"/>
    </source>
</evidence>
<dbReference type="NCBIfam" id="TIGR00229">
    <property type="entry name" value="sensory_box"/>
    <property type="match status" value="1"/>
</dbReference>
<dbReference type="InterPro" id="IPR003594">
    <property type="entry name" value="HATPase_dom"/>
</dbReference>
<dbReference type="Gene3D" id="3.30.450.20">
    <property type="entry name" value="PAS domain"/>
    <property type="match status" value="1"/>
</dbReference>
<dbReference type="InterPro" id="IPR036890">
    <property type="entry name" value="HATPase_C_sf"/>
</dbReference>
<proteinExistence type="predicted"/>
<keyword evidence="3" id="KW-0157">Chromophore</keyword>
<evidence type="ECO:0000256" key="2">
    <source>
        <dbReference type="ARBA" id="ARBA00022643"/>
    </source>
</evidence>
<organism evidence="7 8">
    <name type="scientific">Phenylobacterium terrae</name>
    <dbReference type="NCBI Taxonomy" id="2665495"/>
    <lineage>
        <taxon>Bacteria</taxon>
        <taxon>Pseudomonadati</taxon>
        <taxon>Pseudomonadota</taxon>
        <taxon>Alphaproteobacteria</taxon>
        <taxon>Caulobacterales</taxon>
        <taxon>Caulobacteraceae</taxon>
        <taxon>Phenylobacterium</taxon>
    </lineage>
</organism>
<dbReference type="Proteomes" id="UP001597237">
    <property type="component" value="Unassembled WGS sequence"/>
</dbReference>
<dbReference type="SMART" id="SM00387">
    <property type="entry name" value="HATPase_c"/>
    <property type="match status" value="1"/>
</dbReference>
<keyword evidence="7" id="KW-0418">Kinase</keyword>
<keyword evidence="1" id="KW-0285">Flavoprotein</keyword>
<dbReference type="SMART" id="SM00086">
    <property type="entry name" value="PAC"/>
    <property type="match status" value="1"/>
</dbReference>
<evidence type="ECO:0000259" key="4">
    <source>
        <dbReference type="PROSITE" id="PS50109"/>
    </source>
</evidence>
<dbReference type="PROSITE" id="PS50112">
    <property type="entry name" value="PAS"/>
    <property type="match status" value="1"/>
</dbReference>
<protein>
    <submittedName>
        <fullName evidence="7">Histidine kinase dimerization/phosphoacceptor domain -containing protein</fullName>
    </submittedName>
</protein>
<sequence>MTIMQETERGGRAAGGAPSTDDAIVMAVKGAQLPIVISDARRFDQPIVFANRAFLALTGYEEAEVVGRNCRFLQGPETGAEAVETIRRALEDGGPVGVELVNYRKDGSRFWNALHISPVRDPAGEVAYFLGSQRDVTASREAELELKGRVEKALEQKTALLHEIDHRVKNNLQLISSLLLLQSRRSDDEGTRAALRRTLERVTAVATVHRRLFQGEAIDRFDFAEFVRDLVSDLTGAAGRPDLRVLLDLEPVEVGASQAAPLALILSELVTNALRHARPDGAPATLHVALIRGERSFDMVVEDDGVGRPGEAPAAGFGLTIAGLLAQQLRADIRLEDAGPGLKATVRCPVSLVV</sequence>
<comment type="caution">
    <text evidence="7">The sequence shown here is derived from an EMBL/GenBank/DDBJ whole genome shotgun (WGS) entry which is preliminary data.</text>
</comment>
<evidence type="ECO:0000259" key="6">
    <source>
        <dbReference type="PROSITE" id="PS50113"/>
    </source>
</evidence>
<dbReference type="SMART" id="SM00091">
    <property type="entry name" value="PAS"/>
    <property type="match status" value="1"/>
</dbReference>
<dbReference type="PROSITE" id="PS50109">
    <property type="entry name" value="HIS_KIN"/>
    <property type="match status" value="1"/>
</dbReference>
<dbReference type="InterPro" id="IPR005467">
    <property type="entry name" value="His_kinase_dom"/>
</dbReference>
<dbReference type="GO" id="GO:0016301">
    <property type="term" value="F:kinase activity"/>
    <property type="evidence" value="ECO:0007669"/>
    <property type="project" value="UniProtKB-KW"/>
</dbReference>
<dbReference type="CDD" id="cd00130">
    <property type="entry name" value="PAS"/>
    <property type="match status" value="1"/>
</dbReference>
<dbReference type="SUPFAM" id="SSF55874">
    <property type="entry name" value="ATPase domain of HSP90 chaperone/DNA topoisomerase II/histidine kinase"/>
    <property type="match status" value="1"/>
</dbReference>
<dbReference type="Pfam" id="PF13581">
    <property type="entry name" value="HATPase_c_2"/>
    <property type="match status" value="1"/>
</dbReference>
<dbReference type="InterPro" id="IPR035965">
    <property type="entry name" value="PAS-like_dom_sf"/>
</dbReference>
<dbReference type="RefSeq" id="WP_377282870.1">
    <property type="nucleotide sequence ID" value="NZ_JBHRSI010000008.1"/>
</dbReference>
<dbReference type="EMBL" id="JBHUEY010000001">
    <property type="protein sequence ID" value="MFD1783940.1"/>
    <property type="molecule type" value="Genomic_DNA"/>
</dbReference>
<keyword evidence="8" id="KW-1185">Reference proteome</keyword>
<evidence type="ECO:0000256" key="3">
    <source>
        <dbReference type="ARBA" id="ARBA00022991"/>
    </source>
</evidence>
<dbReference type="PANTHER" id="PTHR47429">
    <property type="entry name" value="PROTEIN TWIN LOV 1"/>
    <property type="match status" value="1"/>
</dbReference>
<dbReference type="PANTHER" id="PTHR47429:SF2">
    <property type="entry name" value="PROTEIN TWIN LOV 1"/>
    <property type="match status" value="1"/>
</dbReference>
<reference evidence="8" key="1">
    <citation type="journal article" date="2019" name="Int. J. Syst. Evol. Microbiol.">
        <title>The Global Catalogue of Microorganisms (GCM) 10K type strain sequencing project: providing services to taxonomists for standard genome sequencing and annotation.</title>
        <authorList>
            <consortium name="The Broad Institute Genomics Platform"/>
            <consortium name="The Broad Institute Genome Sequencing Center for Infectious Disease"/>
            <person name="Wu L."/>
            <person name="Ma J."/>
        </authorList>
    </citation>
    <scope>NUCLEOTIDE SEQUENCE [LARGE SCALE GENOMIC DNA]</scope>
    <source>
        <strain evidence="8">DFY28</strain>
    </source>
</reference>
<dbReference type="SUPFAM" id="SSF55785">
    <property type="entry name" value="PYP-like sensor domain (PAS domain)"/>
    <property type="match status" value="1"/>
</dbReference>
<name>A0ABW4N405_9CAUL</name>